<name>A0ABY7FMF4_MYAAR</name>
<gene>
    <name evidence="1" type="ORF">MAR_037067</name>
</gene>
<keyword evidence="2" id="KW-1185">Reference proteome</keyword>
<proteinExistence type="predicted"/>
<protein>
    <submittedName>
        <fullName evidence="1">Uncharacterized protein</fullName>
    </submittedName>
</protein>
<evidence type="ECO:0000313" key="1">
    <source>
        <dbReference type="EMBL" id="WAR23398.1"/>
    </source>
</evidence>
<accession>A0ABY7FMF4</accession>
<organism evidence="1 2">
    <name type="scientific">Mya arenaria</name>
    <name type="common">Soft-shell clam</name>
    <dbReference type="NCBI Taxonomy" id="6604"/>
    <lineage>
        <taxon>Eukaryota</taxon>
        <taxon>Metazoa</taxon>
        <taxon>Spiralia</taxon>
        <taxon>Lophotrochozoa</taxon>
        <taxon>Mollusca</taxon>
        <taxon>Bivalvia</taxon>
        <taxon>Autobranchia</taxon>
        <taxon>Heteroconchia</taxon>
        <taxon>Euheterodonta</taxon>
        <taxon>Imparidentia</taxon>
        <taxon>Neoheterodontei</taxon>
        <taxon>Myida</taxon>
        <taxon>Myoidea</taxon>
        <taxon>Myidae</taxon>
        <taxon>Mya</taxon>
    </lineage>
</organism>
<reference evidence="1" key="1">
    <citation type="submission" date="2022-11" db="EMBL/GenBank/DDBJ databases">
        <title>Centuries of genome instability and evolution in soft-shell clam transmissible cancer (bioRxiv).</title>
        <authorList>
            <person name="Hart S.F.M."/>
            <person name="Yonemitsu M.A."/>
            <person name="Giersch R.M."/>
            <person name="Beal B.F."/>
            <person name="Arriagada G."/>
            <person name="Davis B.W."/>
            <person name="Ostrander E.A."/>
            <person name="Goff S.P."/>
            <person name="Metzger M.J."/>
        </authorList>
    </citation>
    <scope>NUCLEOTIDE SEQUENCE</scope>
    <source>
        <strain evidence="1">MELC-2E11</strain>
        <tissue evidence="1">Siphon/mantle</tissue>
    </source>
</reference>
<sequence>MSKSHIGLYSFSELIKTGLSSPYLGGRSLLSLTVTISSSAETTGSSSLSSLNGVPSGCWESNSSRSALDSFPTIPAPKESPRTLMAVRNRNQSMEIMSVTSSTGSPTAVSTMDMVTRPADGMPAAPMAAAVAVNLQLPKTYEHCTLSAIYQPDSVCLKAVID</sequence>
<evidence type="ECO:0000313" key="2">
    <source>
        <dbReference type="Proteomes" id="UP001164746"/>
    </source>
</evidence>
<dbReference type="Proteomes" id="UP001164746">
    <property type="component" value="Chromosome 13"/>
</dbReference>
<dbReference type="EMBL" id="CP111024">
    <property type="protein sequence ID" value="WAR23398.1"/>
    <property type="molecule type" value="Genomic_DNA"/>
</dbReference>